<keyword evidence="15" id="KW-1185">Reference proteome</keyword>
<keyword evidence="1 9" id="KW-0329">Glyoxylate bypass</keyword>
<organism evidence="14 15">
    <name type="scientific">Janibacter alkaliphilus</name>
    <dbReference type="NCBI Taxonomy" id="1069963"/>
    <lineage>
        <taxon>Bacteria</taxon>
        <taxon>Bacillati</taxon>
        <taxon>Actinomycetota</taxon>
        <taxon>Actinomycetes</taxon>
        <taxon>Micrococcales</taxon>
        <taxon>Intrasporangiaceae</taxon>
        <taxon>Janibacter</taxon>
    </lineage>
</organism>
<dbReference type="RefSeq" id="WP_179461337.1">
    <property type="nucleotide sequence ID" value="NZ_JACBZX010000001.1"/>
</dbReference>
<keyword evidence="6 9" id="KW-0560">Oxidoreductase</keyword>
<evidence type="ECO:0000256" key="13">
    <source>
        <dbReference type="PIRSR" id="PIRSR009407-4"/>
    </source>
</evidence>
<evidence type="ECO:0000256" key="1">
    <source>
        <dbReference type="ARBA" id="ARBA00022435"/>
    </source>
</evidence>
<dbReference type="Proteomes" id="UP000592181">
    <property type="component" value="Unassembled WGS sequence"/>
</dbReference>
<dbReference type="NCBIfam" id="TIGR00178">
    <property type="entry name" value="monomer_idh"/>
    <property type="match status" value="1"/>
</dbReference>
<gene>
    <name evidence="14" type="ORF">BJY28_000180</name>
</gene>
<evidence type="ECO:0000256" key="10">
    <source>
        <dbReference type="PIRSR" id="PIRSR009407-1"/>
    </source>
</evidence>
<evidence type="ECO:0000256" key="5">
    <source>
        <dbReference type="ARBA" id="ARBA00022857"/>
    </source>
</evidence>
<name>A0A852XB01_9MICO</name>
<proteinExistence type="inferred from homology"/>
<dbReference type="GO" id="GO:0006099">
    <property type="term" value="P:tricarboxylic acid cycle"/>
    <property type="evidence" value="ECO:0007669"/>
    <property type="project" value="UniProtKB-KW"/>
</dbReference>
<keyword evidence="5 9" id="KW-0521">NADP</keyword>
<dbReference type="SUPFAM" id="SSF53659">
    <property type="entry name" value="Isocitrate/Isopropylmalate dehydrogenase-like"/>
    <property type="match status" value="1"/>
</dbReference>
<comment type="cofactor">
    <cofactor evidence="12">
        <name>Mg(2+)</name>
        <dbReference type="ChEBI" id="CHEBI:18420"/>
    </cofactor>
    <cofactor evidence="12">
        <name>Mn(2+)</name>
        <dbReference type="ChEBI" id="CHEBI:29035"/>
    </cofactor>
    <text evidence="12">Binds 1 Mg(2+) or Mn(2+) ion per subunit.</text>
</comment>
<keyword evidence="2 9" id="KW-0816">Tricarboxylic acid cycle</keyword>
<comment type="caution">
    <text evidence="14">The sequence shown here is derived from an EMBL/GenBank/DDBJ whole genome shotgun (WGS) entry which is preliminary data.</text>
</comment>
<dbReference type="AlphaFoldDB" id="A0A852XB01"/>
<dbReference type="PIRSF" id="PIRSF009407">
    <property type="entry name" value="IDH_monmr"/>
    <property type="match status" value="1"/>
</dbReference>
<evidence type="ECO:0000313" key="14">
    <source>
        <dbReference type="EMBL" id="NYG35711.1"/>
    </source>
</evidence>
<dbReference type="EMBL" id="JACBZX010000001">
    <property type="protein sequence ID" value="NYG35711.1"/>
    <property type="molecule type" value="Genomic_DNA"/>
</dbReference>
<accession>A0A852XB01</accession>
<feature type="binding site" evidence="11">
    <location>
        <position position="145"/>
    </location>
    <ligand>
        <name>D-threo-isocitrate</name>
        <dbReference type="ChEBI" id="CHEBI:15562"/>
    </ligand>
</feature>
<protein>
    <recommendedName>
        <fullName evidence="9">Isocitrate dehydrogenase [NADP]</fullName>
        <ecNumber evidence="9">1.1.1.42</ecNumber>
    </recommendedName>
    <alternativeName>
        <fullName evidence="9">Oxalosuccinate decarboxylase</fullName>
    </alternativeName>
</protein>
<evidence type="ECO:0000256" key="8">
    <source>
        <dbReference type="ARBA" id="ARBA00046318"/>
    </source>
</evidence>
<evidence type="ECO:0000256" key="6">
    <source>
        <dbReference type="ARBA" id="ARBA00023002"/>
    </source>
</evidence>
<feature type="binding site" evidence="11">
    <location>
        <begin position="132"/>
        <end position="139"/>
    </location>
    <ligand>
        <name>substrate</name>
    </ligand>
</feature>
<dbReference type="PANTHER" id="PTHR36999:SF1">
    <property type="entry name" value="ISOCITRATE DEHYDROGENASE (NADP(+))"/>
    <property type="match status" value="1"/>
</dbReference>
<dbReference type="InterPro" id="IPR004436">
    <property type="entry name" value="Isocitrate_DH_NADP_mono"/>
</dbReference>
<evidence type="ECO:0000256" key="11">
    <source>
        <dbReference type="PIRSR" id="PIRSR009407-2"/>
    </source>
</evidence>
<feature type="binding site" evidence="13">
    <location>
        <begin position="600"/>
        <end position="602"/>
    </location>
    <ligand>
        <name>NADP(+)</name>
        <dbReference type="ChEBI" id="CHEBI:58349"/>
    </ligand>
</feature>
<feature type="binding site" evidence="12">
    <location>
        <position position="548"/>
    </location>
    <ligand>
        <name>Mg(2+)</name>
        <dbReference type="ChEBI" id="CHEBI:18420"/>
    </ligand>
</feature>
<dbReference type="GO" id="GO:0006097">
    <property type="term" value="P:glyoxylate cycle"/>
    <property type="evidence" value="ECO:0007669"/>
    <property type="project" value="UniProtKB-KW"/>
</dbReference>
<evidence type="ECO:0000256" key="2">
    <source>
        <dbReference type="ARBA" id="ARBA00022532"/>
    </source>
</evidence>
<feature type="binding site" evidence="13">
    <location>
        <begin position="584"/>
        <end position="585"/>
    </location>
    <ligand>
        <name>NADP(+)</name>
        <dbReference type="ChEBI" id="CHEBI:58349"/>
    </ligand>
</feature>
<feature type="site" description="Critical for catalysis" evidence="10">
    <location>
        <position position="255"/>
    </location>
</feature>
<feature type="binding site" evidence="11">
    <location>
        <position position="547"/>
    </location>
    <ligand>
        <name>D-threo-isocitrate</name>
        <dbReference type="ChEBI" id="CHEBI:15562"/>
    </ligand>
</feature>
<feature type="binding site" evidence="13">
    <location>
        <position position="649"/>
    </location>
    <ligand>
        <name>NADP(+)</name>
        <dbReference type="ChEBI" id="CHEBI:58349"/>
    </ligand>
</feature>
<feature type="binding site" evidence="12">
    <location>
        <position position="350"/>
    </location>
    <ligand>
        <name>Mg(2+)</name>
        <dbReference type="ChEBI" id="CHEBI:18420"/>
    </ligand>
</feature>
<dbReference type="EC" id="1.1.1.42" evidence="9"/>
<dbReference type="PANTHER" id="PTHR36999">
    <property type="entry name" value="ISOCITRATE DEHYDROGENASE [NADP]"/>
    <property type="match status" value="1"/>
</dbReference>
<feature type="binding site" evidence="12">
    <location>
        <position position="552"/>
    </location>
    <ligand>
        <name>Mg(2+)</name>
        <dbReference type="ChEBI" id="CHEBI:18420"/>
    </ligand>
</feature>
<comment type="catalytic activity">
    <reaction evidence="7 9">
        <text>D-threo-isocitrate + NADP(+) = 2-oxoglutarate + CO2 + NADPH</text>
        <dbReference type="Rhea" id="RHEA:19629"/>
        <dbReference type="ChEBI" id="CHEBI:15562"/>
        <dbReference type="ChEBI" id="CHEBI:16526"/>
        <dbReference type="ChEBI" id="CHEBI:16810"/>
        <dbReference type="ChEBI" id="CHEBI:57783"/>
        <dbReference type="ChEBI" id="CHEBI:58349"/>
        <dbReference type="EC" id="1.1.1.42"/>
    </reaction>
</comment>
<evidence type="ECO:0000256" key="7">
    <source>
        <dbReference type="ARBA" id="ARBA00023554"/>
    </source>
</evidence>
<dbReference type="Pfam" id="PF03971">
    <property type="entry name" value="IDH"/>
    <property type="match status" value="1"/>
</dbReference>
<evidence type="ECO:0000256" key="3">
    <source>
        <dbReference type="ARBA" id="ARBA00022723"/>
    </source>
</evidence>
<reference evidence="14 15" key="1">
    <citation type="submission" date="2020-07" db="EMBL/GenBank/DDBJ databases">
        <title>Sequencing the genomes of 1000 actinobacteria strains.</title>
        <authorList>
            <person name="Klenk H.-P."/>
        </authorList>
    </citation>
    <scope>NUCLEOTIDE SEQUENCE [LARGE SCALE GENOMIC DNA]</scope>
    <source>
        <strain evidence="14 15">DSM 24723</strain>
    </source>
</reference>
<comment type="similarity">
    <text evidence="8 9">Belongs to the monomeric-type IDH family.</text>
</comment>
<evidence type="ECO:0000256" key="12">
    <source>
        <dbReference type="PIRSR" id="PIRSR009407-3"/>
    </source>
</evidence>
<feature type="binding site" evidence="13">
    <location>
        <position position="135"/>
    </location>
    <ligand>
        <name>NADP(+)</name>
        <dbReference type="ChEBI" id="CHEBI:58349"/>
    </ligand>
</feature>
<sequence>MSDPQIVWTQIDEAPALASYSLLPIVEAYTGSAGVDVTTSDISLSGRILAQFPERLTAEQRVEDNLARLGELATSPEANIIKLPNISASVPQLRAAITELQGQGYDIPDYPAEPSTDEEREVNARYANVLGSAVNPVLREGNSDRRAPASVKNFTKKHPHRLGPWSADNKARVVSMSEGDFYGNEQSVVMDTADELSITMHAADGGETVLKDGIAVQAGEIVDGTFMSVTALRAFYAAQIEAAKSEDLLLSLHLKATMMKVSDPVLFGHAVSVWLGEVMDTHADAFREAGVNPNQGLGWLYSGIESLPAETQQQIRDDIDAVFAARPALAMVDSSKGITNLHVPSDVIIDASMPVVIRDSGQMWNADDAQQETLAMIPDRSYGPMYQAVIEEHKKNGALDPATIGSVPNVGLMAQKAEEYGSHPTTFVVPSAGTVRVTTSGGETLMEHQVEAGDIWRMSRVKDVPVRDWVGLAVSRARATGAPAVFYLDEQRAHDRNIIAKVEQYLPEHDTDGLEIVIKAPVEAITYCLERIRRGEDAISVTGNVLRDYLTDLFPILELGTSAKMLSIVPLLAGGGLFETGAGGSAPKHVQQFVTEDYLRWDSLGEFSALGASLEHLAATFDNPKAQVLADTLDQAIATFLEENKSPSRKLGSIDNRGSHYYLALYWAEALAAQTQDAELAERFASVATDLRENEATINEELIGAQGQPVDLGGYFRPDPEKAAAAMRPSPTLNAIIDAV</sequence>
<feature type="binding site" evidence="13">
    <location>
        <position position="589"/>
    </location>
    <ligand>
        <name>NADP(+)</name>
        <dbReference type="ChEBI" id="CHEBI:58349"/>
    </ligand>
</feature>
<feature type="binding site" evidence="13">
    <location>
        <begin position="82"/>
        <end position="87"/>
    </location>
    <ligand>
        <name>NADP(+)</name>
        <dbReference type="ChEBI" id="CHEBI:58349"/>
    </ligand>
</feature>
<dbReference type="GO" id="GO:0004450">
    <property type="term" value="F:isocitrate dehydrogenase (NADP+) activity"/>
    <property type="evidence" value="ECO:0007669"/>
    <property type="project" value="UniProtKB-EC"/>
</dbReference>
<evidence type="ECO:0000256" key="4">
    <source>
        <dbReference type="ARBA" id="ARBA00022842"/>
    </source>
</evidence>
<dbReference type="GO" id="GO:0046872">
    <property type="term" value="F:metal ion binding"/>
    <property type="evidence" value="ECO:0007669"/>
    <property type="project" value="UniProtKB-KW"/>
</dbReference>
<keyword evidence="4 12" id="KW-0460">Magnesium</keyword>
<feature type="site" description="Critical for catalysis" evidence="10">
    <location>
        <position position="420"/>
    </location>
</feature>
<evidence type="ECO:0000313" key="15">
    <source>
        <dbReference type="Proteomes" id="UP000592181"/>
    </source>
</evidence>
<keyword evidence="3 12" id="KW-0479">Metal-binding</keyword>
<evidence type="ECO:0000256" key="9">
    <source>
        <dbReference type="PIRNR" id="PIRNR009407"/>
    </source>
</evidence>